<evidence type="ECO:0000256" key="1">
    <source>
        <dbReference type="ARBA" id="ARBA00009437"/>
    </source>
</evidence>
<dbReference type="Pfam" id="PF03466">
    <property type="entry name" value="LysR_substrate"/>
    <property type="match status" value="1"/>
</dbReference>
<sequence>MRHMLVFSRIVELGSISAAANDLGISKSVLSQQLKTLEQELGVLLLKRTTRQQVLTPVGQDFYQQCQQINVLANQAWDNARYAQQEPSGTLSISAPHALIEAVISPAIGSLVSRFNKIIPSIYASDQRVDLMDDNIDIAVRVGELPSSDYKQQLLGSFREVLCASPEYIQRENLSVGQLKNNPEKLLACDYVANRWQGKSVSHTLTDNNSGNTIELAFKPNRFNDSLNAVIAMVKSGAGIALVPDFIFSPCKQKGELIDIFPDFLLPAVPVYAVHAFGGQTPLNVKLAVDTIKKQMKQAVNFP</sequence>
<comment type="similarity">
    <text evidence="1">Belongs to the LysR transcriptional regulatory family.</text>
</comment>
<dbReference type="FunFam" id="1.10.10.10:FF:000001">
    <property type="entry name" value="LysR family transcriptional regulator"/>
    <property type="match status" value="1"/>
</dbReference>
<dbReference type="InterPro" id="IPR058163">
    <property type="entry name" value="LysR-type_TF_proteobact-type"/>
</dbReference>
<dbReference type="EMBL" id="CP059735">
    <property type="protein sequence ID" value="WDE02028.1"/>
    <property type="molecule type" value="Genomic_DNA"/>
</dbReference>
<dbReference type="KEGG" id="tact:SG35_025380"/>
<evidence type="ECO:0000256" key="4">
    <source>
        <dbReference type="ARBA" id="ARBA00023163"/>
    </source>
</evidence>
<name>A0AAE9YW93_9GAMM</name>
<keyword evidence="4" id="KW-0804">Transcription</keyword>
<evidence type="ECO:0000256" key="3">
    <source>
        <dbReference type="ARBA" id="ARBA00023125"/>
    </source>
</evidence>
<dbReference type="InterPro" id="IPR036388">
    <property type="entry name" value="WH-like_DNA-bd_sf"/>
</dbReference>
<dbReference type="GO" id="GO:0003700">
    <property type="term" value="F:DNA-binding transcription factor activity"/>
    <property type="evidence" value="ECO:0007669"/>
    <property type="project" value="InterPro"/>
</dbReference>
<organism evidence="6 7">
    <name type="scientific">Thalassomonas actiniarum</name>
    <dbReference type="NCBI Taxonomy" id="485447"/>
    <lineage>
        <taxon>Bacteria</taxon>
        <taxon>Pseudomonadati</taxon>
        <taxon>Pseudomonadota</taxon>
        <taxon>Gammaproteobacteria</taxon>
        <taxon>Alteromonadales</taxon>
        <taxon>Colwelliaceae</taxon>
        <taxon>Thalassomonas</taxon>
    </lineage>
</organism>
<evidence type="ECO:0000313" key="7">
    <source>
        <dbReference type="Proteomes" id="UP000032568"/>
    </source>
</evidence>
<keyword evidence="2" id="KW-0805">Transcription regulation</keyword>
<dbReference type="PANTHER" id="PTHR30537">
    <property type="entry name" value="HTH-TYPE TRANSCRIPTIONAL REGULATOR"/>
    <property type="match status" value="1"/>
</dbReference>
<dbReference type="AlphaFoldDB" id="A0AAE9YW93"/>
<keyword evidence="7" id="KW-1185">Reference proteome</keyword>
<dbReference type="PANTHER" id="PTHR30537:SF30">
    <property type="entry name" value="TRANSCRIPTIONAL REGULATOR-RELATED"/>
    <property type="match status" value="1"/>
</dbReference>
<proteinExistence type="inferred from homology"/>
<dbReference type="PRINTS" id="PR00039">
    <property type="entry name" value="HTHLYSR"/>
</dbReference>
<dbReference type="GO" id="GO:0006351">
    <property type="term" value="P:DNA-templated transcription"/>
    <property type="evidence" value="ECO:0007669"/>
    <property type="project" value="TreeGrafter"/>
</dbReference>
<dbReference type="PROSITE" id="PS50931">
    <property type="entry name" value="HTH_LYSR"/>
    <property type="match status" value="1"/>
</dbReference>
<dbReference type="InterPro" id="IPR005119">
    <property type="entry name" value="LysR_subst-bd"/>
</dbReference>
<dbReference type="InterPro" id="IPR000847">
    <property type="entry name" value="LysR_HTH_N"/>
</dbReference>
<evidence type="ECO:0000259" key="5">
    <source>
        <dbReference type="PROSITE" id="PS50931"/>
    </source>
</evidence>
<dbReference type="GO" id="GO:0043565">
    <property type="term" value="F:sequence-specific DNA binding"/>
    <property type="evidence" value="ECO:0007669"/>
    <property type="project" value="TreeGrafter"/>
</dbReference>
<dbReference type="Gene3D" id="3.40.190.290">
    <property type="match status" value="1"/>
</dbReference>
<dbReference type="Proteomes" id="UP000032568">
    <property type="component" value="Chromosome"/>
</dbReference>
<dbReference type="SUPFAM" id="SSF53850">
    <property type="entry name" value="Periplasmic binding protein-like II"/>
    <property type="match status" value="1"/>
</dbReference>
<reference evidence="6 7" key="1">
    <citation type="journal article" date="2015" name="Genome Announc.">
        <title>Draft Genome Sequences of Marine Isolates of Thalassomonas viridans and Thalassomonas actiniarum.</title>
        <authorList>
            <person name="Olonade I."/>
            <person name="van Zyl L.J."/>
            <person name="Trindade M."/>
        </authorList>
    </citation>
    <scope>NUCLEOTIDE SEQUENCE [LARGE SCALE GENOMIC DNA]</scope>
    <source>
        <strain evidence="6 7">A5K-106</strain>
    </source>
</reference>
<accession>A0AAE9YW93</accession>
<evidence type="ECO:0000313" key="6">
    <source>
        <dbReference type="EMBL" id="WDE02028.1"/>
    </source>
</evidence>
<protein>
    <submittedName>
        <fullName evidence="6">LysR family transcriptional regulator</fullName>
    </submittedName>
</protein>
<gene>
    <name evidence="6" type="ORF">SG35_025380</name>
</gene>
<dbReference type="Pfam" id="PF00126">
    <property type="entry name" value="HTH_1"/>
    <property type="match status" value="1"/>
</dbReference>
<dbReference type="CDD" id="cd08422">
    <property type="entry name" value="PBP2_CrgA_like"/>
    <property type="match status" value="1"/>
</dbReference>
<evidence type="ECO:0000256" key="2">
    <source>
        <dbReference type="ARBA" id="ARBA00023015"/>
    </source>
</evidence>
<reference evidence="6 7" key="2">
    <citation type="journal article" date="2022" name="Mar. Drugs">
        <title>Bioassay-Guided Fractionation Leads to the Detection of Cholic Acid Generated by the Rare Thalassomonas sp.</title>
        <authorList>
            <person name="Pheiffer F."/>
            <person name="Schneider Y.K."/>
            <person name="Hansen E.H."/>
            <person name="Andersen J.H."/>
            <person name="Isaksson J."/>
            <person name="Busche T."/>
            <person name="R C."/>
            <person name="Kalinowski J."/>
            <person name="Zyl L.V."/>
            <person name="Trindade M."/>
        </authorList>
    </citation>
    <scope>NUCLEOTIDE SEQUENCE [LARGE SCALE GENOMIC DNA]</scope>
    <source>
        <strain evidence="6 7">A5K-106</strain>
    </source>
</reference>
<feature type="domain" description="HTH lysR-type" evidence="5">
    <location>
        <begin position="1"/>
        <end position="56"/>
    </location>
</feature>
<dbReference type="Gene3D" id="1.10.10.10">
    <property type="entry name" value="Winged helix-like DNA-binding domain superfamily/Winged helix DNA-binding domain"/>
    <property type="match status" value="1"/>
</dbReference>
<dbReference type="SUPFAM" id="SSF46785">
    <property type="entry name" value="Winged helix' DNA-binding domain"/>
    <property type="match status" value="1"/>
</dbReference>
<dbReference type="InterPro" id="IPR036390">
    <property type="entry name" value="WH_DNA-bd_sf"/>
</dbReference>
<keyword evidence="3" id="KW-0238">DNA-binding</keyword>